<dbReference type="Proteomes" id="UP001145069">
    <property type="component" value="Unassembled WGS sequence"/>
</dbReference>
<reference evidence="1" key="1">
    <citation type="submission" date="2022-06" db="EMBL/GenBank/DDBJ databases">
        <title>Aquibacillus sp. a new bacterium isolated from soil saline samples.</title>
        <authorList>
            <person name="Galisteo C."/>
            <person name="De La Haba R."/>
            <person name="Sanchez-Porro C."/>
            <person name="Ventosa A."/>
        </authorList>
    </citation>
    <scope>NUCLEOTIDE SEQUENCE</scope>
    <source>
        <strain evidence="1">3ASR75-54</strain>
    </source>
</reference>
<organism evidence="1 2">
    <name type="scientific">Aquibacillus salsiterrae</name>
    <dbReference type="NCBI Taxonomy" id="2950439"/>
    <lineage>
        <taxon>Bacteria</taxon>
        <taxon>Bacillati</taxon>
        <taxon>Bacillota</taxon>
        <taxon>Bacilli</taxon>
        <taxon>Bacillales</taxon>
        <taxon>Bacillaceae</taxon>
        <taxon>Aquibacillus</taxon>
    </lineage>
</organism>
<evidence type="ECO:0000313" key="2">
    <source>
        <dbReference type="Proteomes" id="UP001145069"/>
    </source>
</evidence>
<proteinExistence type="predicted"/>
<keyword evidence="2" id="KW-1185">Reference proteome</keyword>
<gene>
    <name evidence="1" type="ORF">NC799_16610</name>
</gene>
<name>A0A9X3WH38_9BACI</name>
<sequence length="236" mass="28180">MNFKWLEELTDKSPFSDNFNYQYTHKETFRGTKKFDHKRVLSTVEQLLISRYYILNKDGLSDIITHVEDYGINRLEQCFELFNTVKYFYNNEVLRFVRVSNPKQESLRLFEKQVNTKQISDFVRSIYLNPHDKLSLFSNSELVSETHLSNLIRIGFSLNTDFVEKVDLRETPEDLLDFMKFCHPMEYGVEPNKLIMDENILNNYAVRLLSTIYKNVYFIVDKETSRIIYIMGKNQL</sequence>
<dbReference type="RefSeq" id="WP_272447570.1">
    <property type="nucleotide sequence ID" value="NZ_JAMQKC010000029.1"/>
</dbReference>
<accession>A0A9X3WH38</accession>
<comment type="caution">
    <text evidence="1">The sequence shown here is derived from an EMBL/GenBank/DDBJ whole genome shotgun (WGS) entry which is preliminary data.</text>
</comment>
<protein>
    <submittedName>
        <fullName evidence="1">Uncharacterized protein</fullName>
    </submittedName>
</protein>
<dbReference type="EMBL" id="JAMQKC010000029">
    <property type="protein sequence ID" value="MDC3418503.1"/>
    <property type="molecule type" value="Genomic_DNA"/>
</dbReference>
<dbReference type="AlphaFoldDB" id="A0A9X3WH38"/>
<evidence type="ECO:0000313" key="1">
    <source>
        <dbReference type="EMBL" id="MDC3418503.1"/>
    </source>
</evidence>